<dbReference type="OrthoDB" id="283514at2"/>
<dbReference type="EMBL" id="NISK01000002">
    <property type="protein sequence ID" value="OWQ97155.1"/>
    <property type="molecule type" value="Genomic_DNA"/>
</dbReference>
<dbReference type="PANTHER" id="PTHR40045">
    <property type="entry name" value="YCGG FAMILY PROTEIN"/>
    <property type="match status" value="1"/>
</dbReference>
<comment type="caution">
    <text evidence="2">The sequence shown here is derived from an EMBL/GenBank/DDBJ whole genome shotgun (WGS) entry which is preliminary data.</text>
</comment>
<name>A0A246JVQ7_9SPHN</name>
<proteinExistence type="predicted"/>
<dbReference type="RefSeq" id="WP_088441012.1">
    <property type="nucleotide sequence ID" value="NZ_BMMC01000006.1"/>
</dbReference>
<accession>A0A246JVQ7</accession>
<protein>
    <recommendedName>
        <fullName evidence="4">YqcI/YcgG family protein</fullName>
    </recommendedName>
</protein>
<feature type="compositionally biased region" description="Polar residues" evidence="1">
    <location>
        <begin position="247"/>
        <end position="262"/>
    </location>
</feature>
<evidence type="ECO:0000313" key="2">
    <source>
        <dbReference type="EMBL" id="OWQ97155.1"/>
    </source>
</evidence>
<evidence type="ECO:0000256" key="1">
    <source>
        <dbReference type="SAM" id="MobiDB-lite"/>
    </source>
</evidence>
<evidence type="ECO:0000313" key="3">
    <source>
        <dbReference type="Proteomes" id="UP000197361"/>
    </source>
</evidence>
<organism evidence="2 3">
    <name type="scientific">Sphingopyxis bauzanensis</name>
    <dbReference type="NCBI Taxonomy" id="651663"/>
    <lineage>
        <taxon>Bacteria</taxon>
        <taxon>Pseudomonadati</taxon>
        <taxon>Pseudomonadota</taxon>
        <taxon>Alphaproteobacteria</taxon>
        <taxon>Sphingomonadales</taxon>
        <taxon>Sphingomonadaceae</taxon>
        <taxon>Sphingopyxis</taxon>
    </lineage>
</organism>
<feature type="region of interest" description="Disordered" evidence="1">
    <location>
        <begin position="247"/>
        <end position="268"/>
    </location>
</feature>
<dbReference type="Proteomes" id="UP000197361">
    <property type="component" value="Unassembled WGS sequence"/>
</dbReference>
<reference evidence="2 3" key="1">
    <citation type="journal article" date="2010" name="Int. J. Syst. Evol. Microbiol.">
        <title>Sphingopyxis bauzanensis sp. nov., a psychrophilic bacterium isolated from soil.</title>
        <authorList>
            <person name="Zhang D.C."/>
            <person name="Liu H.C."/>
            <person name="Xin Y.H."/>
            <person name="Zhou Y.G."/>
            <person name="Schinner F."/>
            <person name="Margesin R."/>
        </authorList>
    </citation>
    <scope>NUCLEOTIDE SEQUENCE [LARGE SCALE GENOMIC DNA]</scope>
    <source>
        <strain evidence="2 3">DSM 22271</strain>
    </source>
</reference>
<dbReference type="NCBIfam" id="NF041366">
    <property type="entry name" value="GntA_guanitoxin"/>
    <property type="match status" value="1"/>
</dbReference>
<dbReference type="InterPro" id="IPR014988">
    <property type="entry name" value="Uncharacterised_YqcI/YcgG"/>
</dbReference>
<sequence length="268" mass="29651">MLNPVDDSRHPLAQRFQAFIRDPAFPCVGAKSALAKEQMRIVVGRDMCSAWDDLRIYPNLLDLASSYAREPTLFHSLAVLFETDNTLDEEAFERCLWERLESLTDKDDFHGQRADPRVSADPGDPHFSLSFGGEAFFVVGLHPQASRPARRFERPALIFNLHDQFVQLRASGVYDKMRSTIIARDVALAGDVNPMLARHGSVSEARQYSGRAVGADWSCPFAGRSGAFAPGGNEHVMFPDLRSADVTETVSDARSRSPSPTNIAEAGR</sequence>
<dbReference type="Pfam" id="PF08892">
    <property type="entry name" value="YqcI_YcgG"/>
    <property type="match status" value="1"/>
</dbReference>
<keyword evidence="3" id="KW-1185">Reference proteome</keyword>
<evidence type="ECO:0008006" key="4">
    <source>
        <dbReference type="Google" id="ProtNLM"/>
    </source>
</evidence>
<dbReference type="AlphaFoldDB" id="A0A246JVQ7"/>
<dbReference type="PANTHER" id="PTHR40045:SF1">
    <property type="entry name" value="YQCI_YCGG FAMILY PROTEIN"/>
    <property type="match status" value="1"/>
</dbReference>
<gene>
    <name evidence="2" type="ORF">CDQ92_08785</name>
</gene>